<gene>
    <name evidence="2" type="ORF">LtaPh_2114600</name>
</gene>
<sequence length="638" mass="67464">MLLPMAYTSSPYNPLSGGPSPSPPRRNVAAGRRVTRLPPSLRAGTQHEAKPTRSVRHPSPSSSVPRSPASTASGEASARSSHKARQDGQCRLPPVPLVGRPTPHHASPKPPKRVPATASVRRLFAGTALAGRGGVSGSSVGEVRLDKSRGVRPMSEESHRTPGFAAARHPVLHPRGSTMDVPSKPSTVASSTFPRHHPTPRGVALQPVDDSALDSGPAQRGEPRVSTMAVKHRGPSRQPAHPASSELQHASSGTVLSIAESDGAGVTCSAPITPSADCQLLSAQQKHDASVDLPYVPHDMDKLFFTDTENWRTENELPSLVWSLLEGVTLETPYTSHLWAQTYVRPADFFSAAKKDTPALPDIFMHREGQQRTNGFYACVRCDTPVCEPSHQVVPESFSLRGIAVFDALNVKGVEVHVYTPTGKGVAPPQSRGRYSSLPSFTAAKSYGRAEGASQLDAAAGGLRFLVRCRHCHGCLGVIRHGEATRAPSADASRPKVLATTSAAAPATVLFCANSVCLKYMPYRTRVRLDQSIINNMAGDSGAGSSGRGGSAAAMFGTTSAAAHAQSAVTLGSLFRPQHRAEAWGVEGAIDMDQREWEGLTSYANDETSLDNSFNILMEGLDPYGGGTPMSSTSGSDG</sequence>
<dbReference type="VEuPathDB" id="TriTrypDB:LtaPh_2114600"/>
<feature type="compositionally biased region" description="Polar residues" evidence="1">
    <location>
        <begin position="184"/>
        <end position="193"/>
    </location>
</feature>
<reference evidence="2" key="1">
    <citation type="submission" date="2019-11" db="EMBL/GenBank/DDBJ databases">
        <title>Leishmania tarentolae CDS.</title>
        <authorList>
            <person name="Goto Y."/>
            <person name="Yamagishi J."/>
        </authorList>
    </citation>
    <scope>NUCLEOTIDE SEQUENCE [LARGE SCALE GENOMIC DNA]</scope>
    <source>
        <strain evidence="2">Parrot Tar II</strain>
    </source>
</reference>
<keyword evidence="3" id="KW-1185">Reference proteome</keyword>
<dbReference type="OrthoDB" id="264866at2759"/>
<comment type="caution">
    <text evidence="2">The sequence shown here is derived from an EMBL/GenBank/DDBJ whole genome shotgun (WGS) entry which is preliminary data.</text>
</comment>
<feature type="compositionally biased region" description="Basic and acidic residues" evidence="1">
    <location>
        <begin position="143"/>
        <end position="160"/>
    </location>
</feature>
<feature type="compositionally biased region" description="Low complexity" evidence="1">
    <location>
        <begin position="57"/>
        <end position="73"/>
    </location>
</feature>
<dbReference type="Proteomes" id="UP000419144">
    <property type="component" value="Unassembled WGS sequence"/>
</dbReference>
<feature type="compositionally biased region" description="Basic residues" evidence="1">
    <location>
        <begin position="102"/>
        <end position="112"/>
    </location>
</feature>
<evidence type="ECO:0008006" key="4">
    <source>
        <dbReference type="Google" id="ProtNLM"/>
    </source>
</evidence>
<evidence type="ECO:0000256" key="1">
    <source>
        <dbReference type="SAM" id="MobiDB-lite"/>
    </source>
</evidence>
<accession>A0A640KL13</accession>
<feature type="region of interest" description="Disordered" evidence="1">
    <location>
        <begin position="1"/>
        <end position="115"/>
    </location>
</feature>
<organism evidence="2 3">
    <name type="scientific">Leishmania tarentolae</name>
    <name type="common">Sauroleishmania tarentolae</name>
    <dbReference type="NCBI Taxonomy" id="5689"/>
    <lineage>
        <taxon>Eukaryota</taxon>
        <taxon>Discoba</taxon>
        <taxon>Euglenozoa</taxon>
        <taxon>Kinetoplastea</taxon>
        <taxon>Metakinetoplastina</taxon>
        <taxon>Trypanosomatida</taxon>
        <taxon>Trypanosomatidae</taxon>
        <taxon>Leishmaniinae</taxon>
        <taxon>Leishmania</taxon>
        <taxon>lizard Leishmania</taxon>
    </lineage>
</organism>
<proteinExistence type="predicted"/>
<feature type="region of interest" description="Disordered" evidence="1">
    <location>
        <begin position="130"/>
        <end position="252"/>
    </location>
</feature>
<protein>
    <recommendedName>
        <fullName evidence="4">MsrB domain-containing protein</fullName>
    </recommendedName>
</protein>
<evidence type="ECO:0000313" key="3">
    <source>
        <dbReference type="Proteomes" id="UP000419144"/>
    </source>
</evidence>
<feature type="compositionally biased region" description="Low complexity" evidence="1">
    <location>
        <begin position="9"/>
        <end position="19"/>
    </location>
</feature>
<dbReference type="EMBL" id="BLBS01000027">
    <property type="protein sequence ID" value="GET88387.1"/>
    <property type="molecule type" value="Genomic_DNA"/>
</dbReference>
<evidence type="ECO:0000313" key="2">
    <source>
        <dbReference type="EMBL" id="GET88387.1"/>
    </source>
</evidence>
<dbReference type="Gene3D" id="2.170.150.20">
    <property type="entry name" value="Peptide methionine sulfoxide reductase"/>
    <property type="match status" value="1"/>
</dbReference>
<name>A0A640KL13_LEITA</name>
<dbReference type="AlphaFoldDB" id="A0A640KL13"/>